<organism evidence="1">
    <name type="scientific">marine sediment metagenome</name>
    <dbReference type="NCBI Taxonomy" id="412755"/>
    <lineage>
        <taxon>unclassified sequences</taxon>
        <taxon>metagenomes</taxon>
        <taxon>ecological metagenomes</taxon>
    </lineage>
</organism>
<comment type="caution">
    <text evidence="1">The sequence shown here is derived from an EMBL/GenBank/DDBJ whole genome shotgun (WGS) entry which is preliminary data.</text>
</comment>
<evidence type="ECO:0000313" key="1">
    <source>
        <dbReference type="EMBL" id="GAH04016.1"/>
    </source>
</evidence>
<name>X1C7K2_9ZZZZ</name>
<sequence length="60" mass="6767">MFSYPQSPDAFEAIDQGRRHFVATEQFFEIGLVNDAAQLAHESLESFDSHPTTLKQLALI</sequence>
<gene>
    <name evidence="1" type="ORF">S01H4_38004</name>
</gene>
<protein>
    <submittedName>
        <fullName evidence="1">Uncharacterized protein</fullName>
    </submittedName>
</protein>
<proteinExistence type="predicted"/>
<accession>X1C7K2</accession>
<reference evidence="1" key="1">
    <citation type="journal article" date="2014" name="Front. Microbiol.">
        <title>High frequency of phylogenetically diverse reductive dehalogenase-homologous genes in deep subseafloor sedimentary metagenomes.</title>
        <authorList>
            <person name="Kawai M."/>
            <person name="Futagami T."/>
            <person name="Toyoda A."/>
            <person name="Takaki Y."/>
            <person name="Nishi S."/>
            <person name="Hori S."/>
            <person name="Arai W."/>
            <person name="Tsubouchi T."/>
            <person name="Morono Y."/>
            <person name="Uchiyama I."/>
            <person name="Ito T."/>
            <person name="Fujiyama A."/>
            <person name="Inagaki F."/>
            <person name="Takami H."/>
        </authorList>
    </citation>
    <scope>NUCLEOTIDE SEQUENCE</scope>
    <source>
        <strain evidence="1">Expedition CK06-06</strain>
    </source>
</reference>
<dbReference type="EMBL" id="BART01020457">
    <property type="protein sequence ID" value="GAH04016.1"/>
    <property type="molecule type" value="Genomic_DNA"/>
</dbReference>
<feature type="non-terminal residue" evidence="1">
    <location>
        <position position="60"/>
    </location>
</feature>
<dbReference type="AlphaFoldDB" id="X1C7K2"/>